<evidence type="ECO:0000256" key="1">
    <source>
        <dbReference type="ARBA" id="ARBA00005046"/>
    </source>
</evidence>
<dbReference type="PANTHER" id="PTHR33359">
    <property type="entry name" value="MOLYBDOPTERIN SYNTHASE SULFUR CARRIER SUBUNIT"/>
    <property type="match status" value="1"/>
</dbReference>
<feature type="non-terminal residue" evidence="6">
    <location>
        <position position="1"/>
    </location>
</feature>
<sequence>PDLFSANVMGEVVLIDLLFFANSRELVGHKQTRLHLPQKTTGKHILKHIVSEFPNLQLIAKSVVLALNQEYLADDTEVTLKPGDEIAVIPPISGG</sequence>
<dbReference type="GO" id="GO:0006777">
    <property type="term" value="P:Mo-molybdopterin cofactor biosynthetic process"/>
    <property type="evidence" value="ECO:0007669"/>
    <property type="project" value="UniProtKB-KW"/>
</dbReference>
<name>A0A0B7B9Q4_9EUPU</name>
<evidence type="ECO:0000256" key="5">
    <source>
        <dbReference type="ARBA" id="ARBA00023150"/>
    </source>
</evidence>
<keyword evidence="2" id="KW-0963">Cytoplasm</keyword>
<dbReference type="InterPro" id="IPR016155">
    <property type="entry name" value="Mopterin_synth/thiamin_S_b"/>
</dbReference>
<dbReference type="CDD" id="cd00754">
    <property type="entry name" value="Ubl_MoaD"/>
    <property type="match status" value="1"/>
</dbReference>
<evidence type="ECO:0000256" key="4">
    <source>
        <dbReference type="ARBA" id="ARBA00022741"/>
    </source>
</evidence>
<protein>
    <recommendedName>
        <fullName evidence="8">Molybdopterin synthase sulfur carrier subunit</fullName>
    </recommendedName>
</protein>
<evidence type="ECO:0000313" key="7">
    <source>
        <dbReference type="EMBL" id="CEK90065.1"/>
    </source>
</evidence>
<accession>A0A0B7B9Q4</accession>
<comment type="pathway">
    <text evidence="1">Cofactor biosynthesis; molybdopterin biosynthesis.</text>
</comment>
<dbReference type="EMBL" id="HACG01043199">
    <property type="protein sequence ID" value="CEK90064.1"/>
    <property type="molecule type" value="Transcribed_RNA"/>
</dbReference>
<gene>
    <name evidence="6" type="primary">ORF174510</name>
    <name evidence="7" type="synonym">ORF174514</name>
</gene>
<dbReference type="SUPFAM" id="SSF54285">
    <property type="entry name" value="MoaD/ThiS"/>
    <property type="match status" value="1"/>
</dbReference>
<dbReference type="InterPro" id="IPR003749">
    <property type="entry name" value="ThiS/MoaD-like"/>
</dbReference>
<keyword evidence="5" id="KW-0501">Molybdenum cofactor biosynthesis</keyword>
<dbReference type="FunFam" id="3.10.20.30:FF:000010">
    <property type="entry name" value="Molybdopterin synthase sulfur carrier subunit"/>
    <property type="match status" value="1"/>
</dbReference>
<reference evidence="6" key="1">
    <citation type="submission" date="2014-12" db="EMBL/GenBank/DDBJ databases">
        <title>Insight into the proteome of Arion vulgaris.</title>
        <authorList>
            <person name="Aradska J."/>
            <person name="Bulat T."/>
            <person name="Smidak R."/>
            <person name="Sarate P."/>
            <person name="Gangsoo J."/>
            <person name="Sialana F."/>
            <person name="Bilban M."/>
            <person name="Lubec G."/>
        </authorList>
    </citation>
    <scope>NUCLEOTIDE SEQUENCE</scope>
    <source>
        <tissue evidence="6">Skin</tissue>
    </source>
</reference>
<dbReference type="GO" id="GO:0000166">
    <property type="term" value="F:nucleotide binding"/>
    <property type="evidence" value="ECO:0007669"/>
    <property type="project" value="UniProtKB-KW"/>
</dbReference>
<dbReference type="HAMAP" id="MF_03051">
    <property type="entry name" value="MOCS2A"/>
    <property type="match status" value="1"/>
</dbReference>
<evidence type="ECO:0000313" key="6">
    <source>
        <dbReference type="EMBL" id="CEK90064.1"/>
    </source>
</evidence>
<evidence type="ECO:0000256" key="3">
    <source>
        <dbReference type="ARBA" id="ARBA00022553"/>
    </source>
</evidence>
<dbReference type="PANTHER" id="PTHR33359:SF1">
    <property type="entry name" value="MOLYBDOPTERIN SYNTHASE SULFUR CARRIER SUBUNIT"/>
    <property type="match status" value="1"/>
</dbReference>
<dbReference type="UniPathway" id="UPA00344"/>
<proteinExistence type="inferred from homology"/>
<dbReference type="EMBL" id="HACG01043200">
    <property type="protein sequence ID" value="CEK90065.1"/>
    <property type="molecule type" value="Transcribed_RNA"/>
</dbReference>
<dbReference type="Pfam" id="PF02597">
    <property type="entry name" value="ThiS"/>
    <property type="match status" value="1"/>
</dbReference>
<dbReference type="InterPro" id="IPR044672">
    <property type="entry name" value="MOCS2A"/>
</dbReference>
<dbReference type="InterPro" id="IPR012675">
    <property type="entry name" value="Beta-grasp_dom_sf"/>
</dbReference>
<organism evidence="6">
    <name type="scientific">Arion vulgaris</name>
    <dbReference type="NCBI Taxonomy" id="1028688"/>
    <lineage>
        <taxon>Eukaryota</taxon>
        <taxon>Metazoa</taxon>
        <taxon>Spiralia</taxon>
        <taxon>Lophotrochozoa</taxon>
        <taxon>Mollusca</taxon>
        <taxon>Gastropoda</taxon>
        <taxon>Heterobranchia</taxon>
        <taxon>Euthyneura</taxon>
        <taxon>Panpulmonata</taxon>
        <taxon>Eupulmonata</taxon>
        <taxon>Stylommatophora</taxon>
        <taxon>Helicina</taxon>
        <taxon>Arionoidea</taxon>
        <taxon>Arionidae</taxon>
        <taxon>Arion</taxon>
    </lineage>
</organism>
<dbReference type="InterPro" id="IPR028887">
    <property type="entry name" value="MOCS2A_euk"/>
</dbReference>
<dbReference type="GO" id="GO:1990133">
    <property type="term" value="C:molybdopterin adenylyltransferase complex"/>
    <property type="evidence" value="ECO:0007669"/>
    <property type="project" value="TreeGrafter"/>
</dbReference>
<dbReference type="AlphaFoldDB" id="A0A0B7B9Q4"/>
<evidence type="ECO:0000256" key="2">
    <source>
        <dbReference type="ARBA" id="ARBA00022490"/>
    </source>
</evidence>
<evidence type="ECO:0008006" key="8">
    <source>
        <dbReference type="Google" id="ProtNLM"/>
    </source>
</evidence>
<dbReference type="NCBIfam" id="TIGR01682">
    <property type="entry name" value="moaD"/>
    <property type="match status" value="1"/>
</dbReference>
<keyword evidence="4" id="KW-0547">Nucleotide-binding</keyword>
<dbReference type="Gene3D" id="3.10.20.30">
    <property type="match status" value="1"/>
</dbReference>
<keyword evidence="3" id="KW-0597">Phosphoprotein</keyword>